<gene>
    <name evidence="5" type="ORF">METZ01_LOCUS388641</name>
</gene>
<dbReference type="GO" id="GO:0055085">
    <property type="term" value="P:transmembrane transport"/>
    <property type="evidence" value="ECO:0007669"/>
    <property type="project" value="InterPro"/>
</dbReference>
<organism evidence="5">
    <name type="scientific">marine metagenome</name>
    <dbReference type="NCBI Taxonomy" id="408172"/>
    <lineage>
        <taxon>unclassified sequences</taxon>
        <taxon>metagenomes</taxon>
        <taxon>ecological metagenomes</taxon>
    </lineage>
</organism>
<dbReference type="InterPro" id="IPR030921">
    <property type="entry name" value="LPS_export_LptB"/>
</dbReference>
<dbReference type="InterPro" id="IPR003439">
    <property type="entry name" value="ABC_transporter-like_ATP-bd"/>
</dbReference>
<name>A0A382UNX3_9ZZZZ</name>
<dbReference type="GO" id="GO:0016887">
    <property type="term" value="F:ATP hydrolysis activity"/>
    <property type="evidence" value="ECO:0007669"/>
    <property type="project" value="InterPro"/>
</dbReference>
<keyword evidence="1" id="KW-0813">Transport</keyword>
<sequence>MRTEGLVKRYGRREVVRGVDLQARGGEVVGLLGPNGAGKTTAFCMVAGLVKPTGGSIRLNDHDLPRLPAYKRARLGVGYLPQEASTFRKLTVEQNVRAIAETLPLGRKERDVLVEERLRELKLEKLSGQKAYTLSGGERRRLEITRALVLSPKFLLLDEPFSGVDPISVSEVRKIIRSLRDRGIGIFLTDHNVRETL</sequence>
<dbReference type="SUPFAM" id="SSF52540">
    <property type="entry name" value="P-loop containing nucleoside triphosphate hydrolases"/>
    <property type="match status" value="1"/>
</dbReference>
<keyword evidence="3" id="KW-0067">ATP-binding</keyword>
<evidence type="ECO:0000256" key="3">
    <source>
        <dbReference type="ARBA" id="ARBA00022840"/>
    </source>
</evidence>
<dbReference type="AlphaFoldDB" id="A0A382UNX3"/>
<reference evidence="5" key="1">
    <citation type="submission" date="2018-05" db="EMBL/GenBank/DDBJ databases">
        <authorList>
            <person name="Lanie J.A."/>
            <person name="Ng W.-L."/>
            <person name="Kazmierczak K.M."/>
            <person name="Andrzejewski T.M."/>
            <person name="Davidsen T.M."/>
            <person name="Wayne K.J."/>
            <person name="Tettelin H."/>
            <person name="Glass J.I."/>
            <person name="Rusch D."/>
            <person name="Podicherti R."/>
            <person name="Tsui H.-C.T."/>
            <person name="Winkler M.E."/>
        </authorList>
    </citation>
    <scope>NUCLEOTIDE SEQUENCE</scope>
</reference>
<protein>
    <recommendedName>
        <fullName evidence="4">ABC transporter domain-containing protein</fullName>
    </recommendedName>
</protein>
<dbReference type="NCBIfam" id="TIGR04406">
    <property type="entry name" value="LPS_export_lptB"/>
    <property type="match status" value="1"/>
</dbReference>
<dbReference type="SMART" id="SM00382">
    <property type="entry name" value="AAA"/>
    <property type="match status" value="1"/>
</dbReference>
<evidence type="ECO:0000259" key="4">
    <source>
        <dbReference type="PROSITE" id="PS50893"/>
    </source>
</evidence>
<dbReference type="PROSITE" id="PS50893">
    <property type="entry name" value="ABC_TRANSPORTER_2"/>
    <property type="match status" value="1"/>
</dbReference>
<feature type="non-terminal residue" evidence="5">
    <location>
        <position position="197"/>
    </location>
</feature>
<proteinExistence type="predicted"/>
<dbReference type="Pfam" id="PF00005">
    <property type="entry name" value="ABC_tran"/>
    <property type="match status" value="1"/>
</dbReference>
<dbReference type="GO" id="GO:0043190">
    <property type="term" value="C:ATP-binding cassette (ABC) transporter complex"/>
    <property type="evidence" value="ECO:0007669"/>
    <property type="project" value="InterPro"/>
</dbReference>
<keyword evidence="2" id="KW-0547">Nucleotide-binding</keyword>
<dbReference type="Gene3D" id="3.40.50.300">
    <property type="entry name" value="P-loop containing nucleotide triphosphate hydrolases"/>
    <property type="match status" value="1"/>
</dbReference>
<dbReference type="InterPro" id="IPR051120">
    <property type="entry name" value="ABC_AA/LPS_Transport"/>
</dbReference>
<dbReference type="PANTHER" id="PTHR45772">
    <property type="entry name" value="CONSERVED COMPONENT OF ABC TRANSPORTER FOR NATURAL AMINO ACIDS-RELATED"/>
    <property type="match status" value="1"/>
</dbReference>
<dbReference type="InterPro" id="IPR003593">
    <property type="entry name" value="AAA+_ATPase"/>
</dbReference>
<dbReference type="InterPro" id="IPR027417">
    <property type="entry name" value="P-loop_NTPase"/>
</dbReference>
<accession>A0A382UNX3</accession>
<evidence type="ECO:0000256" key="1">
    <source>
        <dbReference type="ARBA" id="ARBA00022448"/>
    </source>
</evidence>
<dbReference type="GO" id="GO:0005524">
    <property type="term" value="F:ATP binding"/>
    <property type="evidence" value="ECO:0007669"/>
    <property type="project" value="UniProtKB-KW"/>
</dbReference>
<feature type="domain" description="ABC transporter" evidence="4">
    <location>
        <begin position="1"/>
        <end position="197"/>
    </location>
</feature>
<evidence type="ECO:0000256" key="2">
    <source>
        <dbReference type="ARBA" id="ARBA00022741"/>
    </source>
</evidence>
<dbReference type="PANTHER" id="PTHR45772:SF10">
    <property type="entry name" value="LIPOPOLYSACCHARIDE EXPORT SYSTEM ATP-BINDING PROTEIN LPTB"/>
    <property type="match status" value="1"/>
</dbReference>
<dbReference type="EMBL" id="UINC01145573">
    <property type="protein sequence ID" value="SVD35787.1"/>
    <property type="molecule type" value="Genomic_DNA"/>
</dbReference>
<evidence type="ECO:0000313" key="5">
    <source>
        <dbReference type="EMBL" id="SVD35787.1"/>
    </source>
</evidence>